<dbReference type="InterPro" id="IPR009060">
    <property type="entry name" value="UBA-like_sf"/>
</dbReference>
<feature type="domain" description="NTF2" evidence="9">
    <location>
        <begin position="301"/>
        <end position="434"/>
    </location>
</feature>
<feature type="compositionally biased region" description="Basic and acidic residues" evidence="8">
    <location>
        <begin position="1510"/>
        <end position="1519"/>
    </location>
</feature>
<evidence type="ECO:0000313" key="12">
    <source>
        <dbReference type="Proteomes" id="UP001153737"/>
    </source>
</evidence>
<feature type="compositionally biased region" description="Basic and acidic residues" evidence="8">
    <location>
        <begin position="926"/>
        <end position="938"/>
    </location>
</feature>
<dbReference type="InterPro" id="IPR032710">
    <property type="entry name" value="NTF2-like_dom_sf"/>
</dbReference>
<feature type="compositionally biased region" description="Basic and acidic residues" evidence="8">
    <location>
        <begin position="2438"/>
        <end position="2458"/>
    </location>
</feature>
<reference evidence="11" key="1">
    <citation type="submission" date="2022-01" db="EMBL/GenBank/DDBJ databases">
        <authorList>
            <person name="King R."/>
        </authorList>
    </citation>
    <scope>NUCLEOTIDE SEQUENCE</scope>
</reference>
<feature type="compositionally biased region" description="Basic residues" evidence="8">
    <location>
        <begin position="1069"/>
        <end position="1092"/>
    </location>
</feature>
<dbReference type="PANTHER" id="PTHR10662">
    <property type="entry name" value="NUCLEAR RNA EXPORT FACTOR"/>
    <property type="match status" value="1"/>
</dbReference>
<feature type="compositionally biased region" description="Basic and acidic residues" evidence="8">
    <location>
        <begin position="2232"/>
        <end position="2255"/>
    </location>
</feature>
<evidence type="ECO:0000256" key="3">
    <source>
        <dbReference type="ARBA" id="ARBA00022448"/>
    </source>
</evidence>
<dbReference type="Proteomes" id="UP001153737">
    <property type="component" value="Chromosome 3"/>
</dbReference>
<feature type="compositionally biased region" description="Basic and acidic residues" evidence="8">
    <location>
        <begin position="2500"/>
        <end position="2512"/>
    </location>
</feature>
<feature type="compositionally biased region" description="Basic residues" evidence="8">
    <location>
        <begin position="1106"/>
        <end position="1120"/>
    </location>
</feature>
<comment type="subcellular location">
    <subcellularLocation>
        <location evidence="1">Nucleus</location>
    </subcellularLocation>
</comment>
<dbReference type="InterPro" id="IPR032675">
    <property type="entry name" value="LRR_dom_sf"/>
</dbReference>
<evidence type="ECO:0000256" key="4">
    <source>
        <dbReference type="ARBA" id="ARBA00022614"/>
    </source>
</evidence>
<protein>
    <submittedName>
        <fullName evidence="11">Uncharacterized protein</fullName>
    </submittedName>
</protein>
<dbReference type="Pfam" id="PF22602">
    <property type="entry name" value="NXF_NTF2"/>
    <property type="match status" value="1"/>
</dbReference>
<evidence type="ECO:0000256" key="8">
    <source>
        <dbReference type="SAM" id="MobiDB-lite"/>
    </source>
</evidence>
<sequence length="2665" mass="298689">MEQARSSGNEGQSSFILNKKPIPEVTLIVHEQSLDKSVLVRIVQECHTPYFYHKFIIGNIGNYSKKYILKTISNFVYPASFRALHFTISKNKAVFLSRNCQELLLKICSEKFRIANPECPETPFKVIILANFILYEEVEVEDNSQSIIDAITKRFNSETETMDLNEFSEDEDLIDYYPLFQIKILLAVTSKVAEFLPKHLNLQKNCIRDISNLHPLKDFIESIDLCNNMIEDISALMPLINFKTLKHLSLSGNPFCEKYYNYNYVLDVKRYCQSLEKLDGFDITTPVFQKNLFCSDDAMDLAKNFLEHYFTIYDSGNRQNLIDIYAKDALFSVTAKIVPNQRNSSSTKLEHYGLRIPFTIYGATEIVKLFKTFPKTYHDPYPSVCDVTLLTDTHASLVVGGIFKELQQLLSFTRHFIFKRSGNTFHIINEQLHVSNALDFQTGWSFGFPMHLAYSGNPLPYFQEQYRQLEETVHEITTMNYEYSQKYLDYCQYDLKKTLDLFSTLHVRGDVPENAFTPESAASKQLQKSVPPYPERIRKMAYKKHKSINLKTIWEILQSERTRDASDSPPTTDPTIQKIYRNVIIPTIGDGFSAPTKSLLPLQAPIEDKNISQKAPIKPISFNIPAVANPAKIKPTQMVKPATKANVDPLVELAEKMAKYKEIAAKKAAELSKIPLPSSGPSRVNQTAASVPSMVPPPPSIVPATAQLSQIPGAAIHSNLLNPVPAPLFTPATTMEQHLVPSHRLPPPLMPAQYQMHSNFPMQYQVPMQHQLPVPYNPNTHVLVPQDSVQGRPNLQSVPRAVFPISGNVQPNYQNAFQTPNPTMVPNVPRPSGLPMVPNLGGMVPQPGFPVPRFPVVQSPVVPQLNQPRVSVPTAFSMVPSPVVSRPRVTVPRPTLLLDQTLVTKPVSSSQVASNVQPSGIPGHIEIGEKNKTDKESGRYLTGKLESRWEEGRRFSRSKSRSRSRSRNRRSRSRDRYRRSRSHSRNRRSRSRSKDRSKRSNSLSRDRTKRSNSRNRFRRSRSRSKDRSKRSNSRSRDRSKRSNSRSRNRRSRSRSKDRSKRGNSCSRDRSKRSNSRNRNRRSRSRSKKRSNSRSRDTSKRSSSLSRNRRSRSRSKDRSKRGNSCSKDRRKRSNSRGRNVSKRSRSRSRDRSKRSRSRSIDKSRRSRSRSRNAKSRRNDSKAATIISPAEPENANEVSGVKSKVTTVGSTPRNRSQDAKRKSPGSEKRNESTVSSKIVVTSNISSPRVTIASKIAKIKEVLGKISDIQETRQEQAANEAASKKNTGKVIVDNKNKKGGAKMTKDSNQGFKSKWDKGPQPETTGSGSLIIERSASGAVVKISTAKNAPGSGPPVSFNSGTPDTVDTGDDETAMLALALLERKRQLDFEIQRGFEKIKELEKLRSSTNPKDTSKDDIANEVCSTKEDASVQEKVTAEENTPIKSVDENSDEITVKDIERPEESPANKGEVDVVPPSDNSNKIEDCVSAKSEGTSDVGEKLDQGKSSVDNSNRSNDESNEKGNDIAPKTAIGETNVNIEKIGVTVKDSTKHIIEADVIKPPNQDELKPTEILLVETELKLDSIPVENTSEKEIKSPNESVAKIKPMEKESVKHEDSLMKPTNQNESKPLDVLMTKTHLVDNSDAETCSSILTPKSEDVPKVEGKIMLGKPHSDESNAKSGDISSKRVVEETNIVTEKKSMVQLDKHKLSEMSIIKEELKLENVSVKSTCENLLQSTDNVTLKSETIELTEKESIKHEQKVMKPTNQNESLKVPIIKTDLADNSNAETSSTFLKPKSDGIPKVDEKSMIKIPNSDDSTEKESTELEISIPSTNKRVKLEKLQKTEEVKHEENWVKPTNQPETMTVSADNPNTETSNIMVEIPKSKDELPEKEKNASTETTVEETNANRKIDGSRNECIKQDVVVTVTPTDIEKSQSNNIVEIPELNEISKDTEVDTKIMAENIPVGNKPPNTKELISSTDKDEHGKTDSKKVTISIENKPTEEETTTKTKIQESDQQKVPVEAPGIKEIDSKNALSVSEKVTDSSETTPDEVSIEEHNVVTSSIGQSSIEVVQTSEIREDQGQKTDDPIKVTTKSTGKEETSIEDTPSITKSHDGVDNTDESSKTVNTSKSHGPVAIIMDKTENLETPSRENIATVTDTDEFPKENISLESIKSADVDKPDMEDDLFRCPKQAIEANIIPKPTDTDEIIRETTSEVQPCDNNEDNVTENILAQVSNEEDKKTEDMKEEKSLDKEATKDQLGEVVTSRSSRKKSADESTYAFRCPNQAIEANITPKPTDTDEIIRETTSEVQPCDNDEDNVTENSLAQSSNEEDKKTEDMKDEKSLDEEATKDQLDEVVTSRSSRKKSADESTYAIEKIVQLAGISNPEPILAAAMDIPITNDVEIDDTTKVIEKITETSTNTVNEQLMDNLNSSSKINKKIVDETTNESKKMPDERQHVDSTELKTTTSDTSAEDMEQDSESKKLAADYSKKLIVLLKNVASDPRTAEKRIPHETLGTKEAQVHQPKPPTSIQKSLEENNDSDNEKAFINKNEPAQFQESSEEPIFIPKKIPLVLVDSSDEESNKTDEEVEEEETFPITEGLTVIDEIQSNDNDENVTTTREVVKTIRIDSPILLTISSDEEDNTSQDKIIFIDEDSDQEIEYVGLKDIL</sequence>
<feature type="compositionally biased region" description="Basic and acidic residues" evidence="8">
    <location>
        <begin position="1994"/>
        <end position="2011"/>
    </location>
</feature>
<dbReference type="GO" id="GO:0016973">
    <property type="term" value="P:poly(A)+ mRNA export from nucleus"/>
    <property type="evidence" value="ECO:0007669"/>
    <property type="project" value="TreeGrafter"/>
</dbReference>
<feature type="compositionally biased region" description="Basic residues" evidence="8">
    <location>
        <begin position="1007"/>
        <end position="1061"/>
    </location>
</feature>
<feature type="region of interest" description="Disordered" evidence="8">
    <location>
        <begin position="1957"/>
        <end position="2129"/>
    </location>
</feature>
<feature type="compositionally biased region" description="Polar residues" evidence="8">
    <location>
        <begin position="1850"/>
        <end position="1872"/>
    </location>
</feature>
<dbReference type="InterPro" id="IPR005637">
    <property type="entry name" value="TAP_C_dom"/>
</dbReference>
<feature type="compositionally biased region" description="Basic and acidic residues" evidence="8">
    <location>
        <begin position="2326"/>
        <end position="2349"/>
    </location>
</feature>
<comment type="similarity">
    <text evidence="2">Belongs to the NXF family.</text>
</comment>
<feature type="compositionally biased region" description="Basic and acidic residues" evidence="8">
    <location>
        <begin position="1974"/>
        <end position="1986"/>
    </location>
</feature>
<reference evidence="11" key="2">
    <citation type="submission" date="2022-10" db="EMBL/GenBank/DDBJ databases">
        <authorList>
            <consortium name="ENA_rothamsted_submissions"/>
            <consortium name="culmorum"/>
            <person name="King R."/>
        </authorList>
    </citation>
    <scope>NUCLEOTIDE SEQUENCE</scope>
</reference>
<dbReference type="InterPro" id="IPR018222">
    <property type="entry name" value="Nuclear_transport_factor_2_euk"/>
</dbReference>
<keyword evidence="7" id="KW-0539">Nucleus</keyword>
<dbReference type="InterPro" id="IPR002075">
    <property type="entry name" value="NTF2_dom"/>
</dbReference>
<feature type="region of interest" description="Disordered" evidence="8">
    <location>
        <begin position="1838"/>
        <end position="1903"/>
    </location>
</feature>
<name>A0A9P0DSY3_PHACE</name>
<feature type="compositionally biased region" description="Basic and acidic residues" evidence="8">
    <location>
        <begin position="1877"/>
        <end position="1890"/>
    </location>
</feature>
<dbReference type="Gene3D" id="3.10.450.50">
    <property type="match status" value="1"/>
</dbReference>
<feature type="compositionally biased region" description="Polar residues" evidence="8">
    <location>
        <begin position="906"/>
        <end position="918"/>
    </location>
</feature>
<evidence type="ECO:0000256" key="2">
    <source>
        <dbReference type="ARBA" id="ARBA00009285"/>
    </source>
</evidence>
<organism evidence="11 12">
    <name type="scientific">Phaedon cochleariae</name>
    <name type="common">Mustard beetle</name>
    <dbReference type="NCBI Taxonomy" id="80249"/>
    <lineage>
        <taxon>Eukaryota</taxon>
        <taxon>Metazoa</taxon>
        <taxon>Ecdysozoa</taxon>
        <taxon>Arthropoda</taxon>
        <taxon>Hexapoda</taxon>
        <taxon>Insecta</taxon>
        <taxon>Pterygota</taxon>
        <taxon>Neoptera</taxon>
        <taxon>Endopterygota</taxon>
        <taxon>Coleoptera</taxon>
        <taxon>Polyphaga</taxon>
        <taxon>Cucujiformia</taxon>
        <taxon>Chrysomeloidea</taxon>
        <taxon>Chrysomelidae</taxon>
        <taxon>Chrysomelinae</taxon>
        <taxon>Chrysomelini</taxon>
        <taxon>Phaedon</taxon>
    </lineage>
</organism>
<dbReference type="Gene3D" id="1.10.8.10">
    <property type="entry name" value="DNA helicase RuvA subunit, C-terminal domain"/>
    <property type="match status" value="1"/>
</dbReference>
<feature type="compositionally biased region" description="Basic and acidic residues" evidence="8">
    <location>
        <begin position="2292"/>
        <end position="2302"/>
    </location>
</feature>
<feature type="compositionally biased region" description="Basic and acidic residues" evidence="8">
    <location>
        <begin position="1449"/>
        <end position="1467"/>
    </location>
</feature>
<feature type="compositionally biased region" description="Basic and acidic residues" evidence="8">
    <location>
        <begin position="1600"/>
        <end position="1613"/>
    </location>
</feature>
<dbReference type="SUPFAM" id="SSF52058">
    <property type="entry name" value="L domain-like"/>
    <property type="match status" value="1"/>
</dbReference>
<evidence type="ECO:0000313" key="11">
    <source>
        <dbReference type="EMBL" id="CAH1159740.1"/>
    </source>
</evidence>
<keyword evidence="6" id="KW-0509">mRNA transport</keyword>
<dbReference type="PANTHER" id="PTHR10662:SF22">
    <property type="entry name" value="NUCLEAR RNA EXPORT FACTOR 1"/>
    <property type="match status" value="1"/>
</dbReference>
<dbReference type="PROSITE" id="PS51281">
    <property type="entry name" value="TAP_C"/>
    <property type="match status" value="1"/>
</dbReference>
<evidence type="ECO:0000256" key="1">
    <source>
        <dbReference type="ARBA" id="ARBA00004123"/>
    </source>
</evidence>
<feature type="compositionally biased region" description="Basic residues" evidence="8">
    <location>
        <begin position="1127"/>
        <end position="1156"/>
    </location>
</feature>
<dbReference type="Pfam" id="PF03943">
    <property type="entry name" value="TAP_C"/>
    <property type="match status" value="1"/>
</dbReference>
<proteinExistence type="inferred from homology"/>
<dbReference type="GO" id="GO:0003723">
    <property type="term" value="F:RNA binding"/>
    <property type="evidence" value="ECO:0007669"/>
    <property type="project" value="TreeGrafter"/>
</dbReference>
<feature type="compositionally biased region" description="Basic and acidic residues" evidence="8">
    <location>
        <begin position="1213"/>
        <end position="1229"/>
    </location>
</feature>
<keyword evidence="3" id="KW-0813">Transport</keyword>
<feature type="region of interest" description="Disordered" evidence="8">
    <location>
        <begin position="2438"/>
        <end position="2479"/>
    </location>
</feature>
<feature type="region of interest" description="Disordered" evidence="8">
    <location>
        <begin position="2211"/>
        <end position="2367"/>
    </location>
</feature>
<dbReference type="Gene3D" id="3.80.10.10">
    <property type="entry name" value="Ribonuclease Inhibitor"/>
    <property type="match status" value="1"/>
</dbReference>
<dbReference type="OrthoDB" id="1638493at2759"/>
<dbReference type="EMBL" id="OU896709">
    <property type="protein sequence ID" value="CAH1159740.1"/>
    <property type="molecule type" value="Genomic_DNA"/>
</dbReference>
<feature type="region of interest" description="Disordered" evidence="8">
    <location>
        <begin position="2496"/>
        <end position="2538"/>
    </location>
</feature>
<feature type="compositionally biased region" description="Polar residues" evidence="8">
    <location>
        <begin position="1202"/>
        <end position="1212"/>
    </location>
</feature>
<feature type="region of interest" description="Disordered" evidence="8">
    <location>
        <begin position="1750"/>
        <end position="1769"/>
    </location>
</feature>
<feature type="compositionally biased region" description="Basic residues" evidence="8">
    <location>
        <begin position="1163"/>
        <end position="1174"/>
    </location>
</feature>
<evidence type="ECO:0000256" key="5">
    <source>
        <dbReference type="ARBA" id="ARBA00022737"/>
    </source>
</evidence>
<feature type="region of interest" description="Disordered" evidence="8">
    <location>
        <begin position="906"/>
        <end position="1234"/>
    </location>
</feature>
<dbReference type="InterPro" id="IPR030217">
    <property type="entry name" value="NXF_fam"/>
</dbReference>
<gene>
    <name evidence="11" type="ORF">PHAECO_LOCUS6935</name>
</gene>
<dbReference type="SMART" id="SM00804">
    <property type="entry name" value="TAP_C"/>
    <property type="match status" value="1"/>
</dbReference>
<feature type="region of interest" description="Disordered" evidence="8">
    <location>
        <begin position="1584"/>
        <end position="1626"/>
    </location>
</feature>
<dbReference type="InterPro" id="IPR001611">
    <property type="entry name" value="Leu-rich_rpt"/>
</dbReference>
<feature type="compositionally biased region" description="Polar residues" evidence="8">
    <location>
        <begin position="2054"/>
        <end position="2070"/>
    </location>
</feature>
<dbReference type="PROSITE" id="PS50177">
    <property type="entry name" value="NTF2_DOMAIN"/>
    <property type="match status" value="1"/>
</dbReference>
<feature type="region of interest" description="Disordered" evidence="8">
    <location>
        <begin position="1780"/>
        <end position="1823"/>
    </location>
</feature>
<feature type="compositionally biased region" description="Basic and acidic residues" evidence="8">
    <location>
        <begin position="1790"/>
        <end position="1803"/>
    </location>
</feature>
<feature type="compositionally biased region" description="Basic and acidic residues" evidence="8">
    <location>
        <begin position="1408"/>
        <end position="1433"/>
    </location>
</feature>
<evidence type="ECO:0000256" key="6">
    <source>
        <dbReference type="ARBA" id="ARBA00022816"/>
    </source>
</evidence>
<keyword evidence="4" id="KW-0433">Leucine-rich repeat</keyword>
<feature type="compositionally biased region" description="Basic and acidic residues" evidence="8">
    <location>
        <begin position="945"/>
        <end position="954"/>
    </location>
</feature>
<dbReference type="PROSITE" id="PS51450">
    <property type="entry name" value="LRR"/>
    <property type="match status" value="1"/>
</dbReference>
<feature type="compositionally biased region" description="Basic and acidic residues" evidence="8">
    <location>
        <begin position="2071"/>
        <end position="2084"/>
    </location>
</feature>
<feature type="region of interest" description="Disordered" evidence="8">
    <location>
        <begin position="1401"/>
        <end position="1526"/>
    </location>
</feature>
<dbReference type="SUPFAM" id="SSF54427">
    <property type="entry name" value="NTF2-like"/>
    <property type="match status" value="1"/>
</dbReference>
<feature type="domain" description="TAP-C" evidence="10">
    <location>
        <begin position="464"/>
        <end position="519"/>
    </location>
</feature>
<evidence type="ECO:0000256" key="7">
    <source>
        <dbReference type="ARBA" id="ARBA00023242"/>
    </source>
</evidence>
<evidence type="ECO:0000259" key="10">
    <source>
        <dbReference type="PROSITE" id="PS51281"/>
    </source>
</evidence>
<evidence type="ECO:0000259" key="9">
    <source>
        <dbReference type="PROSITE" id="PS50177"/>
    </source>
</evidence>
<feature type="region of interest" description="Disordered" evidence="8">
    <location>
        <begin position="1294"/>
        <end position="1324"/>
    </location>
</feature>
<dbReference type="SUPFAM" id="SSF46934">
    <property type="entry name" value="UBA-like"/>
    <property type="match status" value="1"/>
</dbReference>
<feature type="compositionally biased region" description="Basic residues" evidence="8">
    <location>
        <begin position="955"/>
        <end position="999"/>
    </location>
</feature>
<accession>A0A9P0DSY3</accession>
<keyword evidence="12" id="KW-1185">Reference proteome</keyword>
<keyword evidence="5" id="KW-0677">Repeat</keyword>
<feature type="compositionally biased region" description="Basic and acidic residues" evidence="8">
    <location>
        <begin position="1838"/>
        <end position="1848"/>
    </location>
</feature>
<dbReference type="GO" id="GO:0005634">
    <property type="term" value="C:nucleus"/>
    <property type="evidence" value="ECO:0007669"/>
    <property type="project" value="UniProtKB-SubCell"/>
</dbReference>